<dbReference type="InterPro" id="IPR029062">
    <property type="entry name" value="Class_I_gatase-like"/>
</dbReference>
<sequence length="1127" mass="121041">MRDPSRVHVVTTSGDLLLPRRRVLALSAAAALVAGVSVVGGRPTANAAPGTDEGFQVARFADPRADSRPTVLWFWNGAVTPDLVTDQLADMRGQGVFEVLVFPFDTAALRPRFFTEDWFALIELTLREAQRHGMHVWLFNDDFFPSGRGGGFVVNGGKVGDRIYQPRPDLRIKGVGHQTVIAAGGTAVPLVGRGLSVSDGRLLVDASARDGITLLRAGADWQDYDVVAKVRVDRNTAGLVLRGRGEANGVLADLRRDGGVDIWRQDGGSFTLVRGAPPVQGFDPAVDHVLEVEVRGDRFVPSVDGVAQPAVVDGTYATGRVGVRSVVDQRSSWDSLTVLDPDGRTLFADGFDSASSLDAFDLPAATTPLITATARPEGSADLARVVDLTDLARAGGVWDAPAGRWRVDLFTVRELVQDAAHTYLDLLDDEAVDLFLDVVPGEYLRRFPWAAGTVLRGFADDEPFLASADGPFNTVPWSPALDAELSRLGVEPGIALAAVHDELGQDGLRLRGVFWRAVSDRFASAYYRRQGEWMAAHGLRFISNPLWDEYGPGEQLRSSGNMNTTHQWAQVPGTDLIFDHYQRGFHRTLSRWPASAAHQLGLERVYLEAMGATGWQVTPALTREVVGAFAVRGVNHTLLHARFTDSDVIFYPPPFQPVNPWWELSTPLNEWIGRLMEACRAPALAHTALLQPQRAVETYQDTAAITGIDAAFMGAAHALEDVQVDFDLVDEGALDADPALIAHARTRGPLLVVGRQRYRAVVVPRTPVLALGTVAVLTRFVRGGGTLVVVGDLPTEEAGGDHAGLRRALDGLFTGSRRAIRAADPTAAAAAAVAAGAAAVALTPATADVRVLRLERGRERAFVLMNERDAVVDVTAAFPATGVPEVWDPDTGTATTAGVWRSAPFTGERDGGTAVELRLESKATVLVVFRATREPAHAVSSTAPVERVRVDSRDAVATVRVTGPGPVEVVATAGGRRYRGTTTVADALAAVALDGDWRFRFDRPGAPETPRPLGSWTDLDSAYSGSAWYEKEIALDADVLSGRKWTLDLGAVLDVAQVEVNGAALGTRLWRPYRADVTAVLRPGTNLVRVRVTNTGANARGQVIPSGLVGPVFLRPERLVDVALTRG</sequence>
<reference evidence="3 4" key="1">
    <citation type="submission" date="2018-03" db="EMBL/GenBank/DDBJ databases">
        <title>Genomic Encyclopedia of Archaeal and Bacterial Type Strains, Phase II (KMG-II): from individual species to whole genera.</title>
        <authorList>
            <person name="Goeker M."/>
        </authorList>
    </citation>
    <scope>NUCLEOTIDE SEQUENCE [LARGE SCALE GENOMIC DNA]</scope>
    <source>
        <strain evidence="3 4">DSM 44720</strain>
    </source>
</reference>
<dbReference type="Gene3D" id="3.40.50.880">
    <property type="match status" value="1"/>
</dbReference>
<evidence type="ECO:0000313" key="4">
    <source>
        <dbReference type="Proteomes" id="UP000239494"/>
    </source>
</evidence>
<gene>
    <name evidence="3" type="ORF">CLV43_106207</name>
</gene>
<comment type="caution">
    <text evidence="3">The sequence shown here is derived from an EMBL/GenBank/DDBJ whole genome shotgun (WGS) entry which is preliminary data.</text>
</comment>
<accession>A0A2T0T4A7</accession>
<dbReference type="NCBIfam" id="NF045579">
    <property type="entry name" value="rhamnoside_JR"/>
    <property type="match status" value="1"/>
</dbReference>
<dbReference type="PANTHER" id="PTHR36848">
    <property type="entry name" value="DNA-BINDING PROTEIN (PUTATIVE SECRETED PROTEIN)-RELATED"/>
    <property type="match status" value="1"/>
</dbReference>
<dbReference type="PANTHER" id="PTHR36848:SF2">
    <property type="entry name" value="SECRETED PROTEIN"/>
    <property type="match status" value="1"/>
</dbReference>
<dbReference type="OrthoDB" id="9761519at2"/>
<feature type="domain" description="Beta-mannosidase-like galactose-binding" evidence="2">
    <location>
        <begin position="1026"/>
        <end position="1100"/>
    </location>
</feature>
<dbReference type="Gene3D" id="2.60.120.560">
    <property type="entry name" value="Exo-inulinase, domain 1"/>
    <property type="match status" value="1"/>
</dbReference>
<dbReference type="Proteomes" id="UP000239494">
    <property type="component" value="Unassembled WGS sequence"/>
</dbReference>
<name>A0A2T0T4A7_9PSEU</name>
<dbReference type="SUPFAM" id="SSF49785">
    <property type="entry name" value="Galactose-binding domain-like"/>
    <property type="match status" value="1"/>
</dbReference>
<dbReference type="InterPro" id="IPR006311">
    <property type="entry name" value="TAT_signal"/>
</dbReference>
<dbReference type="Pfam" id="PF22666">
    <property type="entry name" value="Glyco_hydro_2_N2"/>
    <property type="match status" value="1"/>
</dbReference>
<dbReference type="AlphaFoldDB" id="A0A2T0T4A7"/>
<organism evidence="3 4">
    <name type="scientific">Umezawaea tangerina</name>
    <dbReference type="NCBI Taxonomy" id="84725"/>
    <lineage>
        <taxon>Bacteria</taxon>
        <taxon>Bacillati</taxon>
        <taxon>Actinomycetota</taxon>
        <taxon>Actinomycetes</taxon>
        <taxon>Pseudonocardiales</taxon>
        <taxon>Pseudonocardiaceae</taxon>
        <taxon>Umezawaea</taxon>
    </lineage>
</organism>
<protein>
    <submittedName>
        <fullName evidence="3">Alpha-L-rhamnosidase-like protein</fullName>
    </submittedName>
</protein>
<keyword evidence="1" id="KW-0378">Hydrolase</keyword>
<evidence type="ECO:0000313" key="3">
    <source>
        <dbReference type="EMBL" id="PRY40471.1"/>
    </source>
</evidence>
<dbReference type="PROSITE" id="PS51318">
    <property type="entry name" value="TAT"/>
    <property type="match status" value="1"/>
</dbReference>
<dbReference type="RefSeq" id="WP_106189022.1">
    <property type="nucleotide sequence ID" value="NZ_PVTF01000006.1"/>
</dbReference>
<keyword evidence="4" id="KW-1185">Reference proteome</keyword>
<dbReference type="Gene3D" id="2.60.120.260">
    <property type="entry name" value="Galactose-binding domain-like"/>
    <property type="match status" value="1"/>
</dbReference>
<proteinExistence type="predicted"/>
<dbReference type="InterPro" id="IPR008979">
    <property type="entry name" value="Galactose-bd-like_sf"/>
</dbReference>
<evidence type="ECO:0000256" key="1">
    <source>
        <dbReference type="ARBA" id="ARBA00022801"/>
    </source>
</evidence>
<dbReference type="InterPro" id="IPR054593">
    <property type="entry name" value="Beta-mannosidase-like_N2"/>
</dbReference>
<evidence type="ECO:0000259" key="2">
    <source>
        <dbReference type="Pfam" id="PF22666"/>
    </source>
</evidence>
<dbReference type="Pfam" id="PF17132">
    <property type="entry name" value="Glyco_hydro_106"/>
    <property type="match status" value="1"/>
</dbReference>
<dbReference type="InterPro" id="IPR053161">
    <property type="entry name" value="Ulvan_degrading_GH"/>
</dbReference>
<dbReference type="GO" id="GO:0004553">
    <property type="term" value="F:hydrolase activity, hydrolyzing O-glycosyl compounds"/>
    <property type="evidence" value="ECO:0007669"/>
    <property type="project" value="UniProtKB-ARBA"/>
</dbReference>
<dbReference type="EMBL" id="PVTF01000006">
    <property type="protein sequence ID" value="PRY40471.1"/>
    <property type="molecule type" value="Genomic_DNA"/>
</dbReference>